<dbReference type="EMBL" id="BAABKC010000070">
    <property type="protein sequence ID" value="GAA5065995.1"/>
    <property type="molecule type" value="Genomic_DNA"/>
</dbReference>
<comment type="caution">
    <text evidence="2">The sequence shown here is derived from an EMBL/GenBank/DDBJ whole genome shotgun (WGS) entry which is preliminary data.</text>
</comment>
<evidence type="ECO:0000313" key="2">
    <source>
        <dbReference type="EMBL" id="GAA5065995.1"/>
    </source>
</evidence>
<accession>A0ABP9KUA1</accession>
<evidence type="ECO:0000256" key="1">
    <source>
        <dbReference type="SAM" id="MobiDB-lite"/>
    </source>
</evidence>
<protein>
    <submittedName>
        <fullName evidence="2">Uncharacterized protein</fullName>
    </submittedName>
</protein>
<sequence>MAVSGGSGSGPVLSLDTLVRLGRETRTPGASDGRVRPGGAGPAEEAGPGDPPARTAPSGGARRLPLPAGMTLPLGFDAVAVPAHLGPSLMPRLPRVGCVYADETHWWWIVPADSDYALRWPDAAHYATGAVLPDAPHPDRLPTLVHRPSGTVPYTPPIPLYLALCRVTGTTPVWSRPVSA</sequence>
<feature type="region of interest" description="Disordered" evidence="1">
    <location>
        <begin position="1"/>
        <end position="64"/>
    </location>
</feature>
<keyword evidence="3" id="KW-1185">Reference proteome</keyword>
<name>A0ABP9KUA1_9ACTN</name>
<gene>
    <name evidence="2" type="ORF">GCM10023336_47270</name>
</gene>
<reference evidence="3" key="1">
    <citation type="journal article" date="2019" name="Int. J. Syst. Evol. Microbiol.">
        <title>The Global Catalogue of Microorganisms (GCM) 10K type strain sequencing project: providing services to taxonomists for standard genome sequencing and annotation.</title>
        <authorList>
            <consortium name="The Broad Institute Genomics Platform"/>
            <consortium name="The Broad Institute Genome Sequencing Center for Infectious Disease"/>
            <person name="Wu L."/>
            <person name="Ma J."/>
        </authorList>
    </citation>
    <scope>NUCLEOTIDE SEQUENCE [LARGE SCALE GENOMIC DNA]</scope>
    <source>
        <strain evidence="3">JCM 18410</strain>
    </source>
</reference>
<dbReference type="Proteomes" id="UP001500124">
    <property type="component" value="Unassembled WGS sequence"/>
</dbReference>
<proteinExistence type="predicted"/>
<evidence type="ECO:0000313" key="3">
    <source>
        <dbReference type="Proteomes" id="UP001500124"/>
    </source>
</evidence>
<organism evidence="2 3">
    <name type="scientific">Streptomyces similanensis</name>
    <dbReference type="NCBI Taxonomy" id="1274988"/>
    <lineage>
        <taxon>Bacteria</taxon>
        <taxon>Bacillati</taxon>
        <taxon>Actinomycetota</taxon>
        <taxon>Actinomycetes</taxon>
        <taxon>Kitasatosporales</taxon>
        <taxon>Streptomycetaceae</taxon>
        <taxon>Streptomyces</taxon>
    </lineage>
</organism>
<dbReference type="RefSeq" id="WP_345670136.1">
    <property type="nucleotide sequence ID" value="NZ_BAABKC010000070.1"/>
</dbReference>